<dbReference type="PANTHER" id="PTHR45348">
    <property type="entry name" value="HYPOTHETICAL OXIDOREDUCTASE (EUROFUNG)"/>
    <property type="match status" value="1"/>
</dbReference>
<dbReference type="SMART" id="SM00829">
    <property type="entry name" value="PKS_ER"/>
    <property type="match status" value="1"/>
</dbReference>
<gene>
    <name evidence="4" type="ORF">BJY01DRAFT_245100</name>
</gene>
<evidence type="ECO:0000256" key="2">
    <source>
        <dbReference type="ARBA" id="ARBA00023002"/>
    </source>
</evidence>
<reference evidence="4 5" key="1">
    <citation type="submission" date="2024-07" db="EMBL/GenBank/DDBJ databases">
        <title>Section-level genome sequencing and comparative genomics of Aspergillus sections Usti and Cavernicolus.</title>
        <authorList>
            <consortium name="Lawrence Berkeley National Laboratory"/>
            <person name="Nybo J.L."/>
            <person name="Vesth T.C."/>
            <person name="Theobald S."/>
            <person name="Frisvad J.C."/>
            <person name="Larsen T.O."/>
            <person name="Kjaerboelling I."/>
            <person name="Rothschild-Mancinelli K."/>
            <person name="Lyhne E.K."/>
            <person name="Kogle M.E."/>
            <person name="Barry K."/>
            <person name="Clum A."/>
            <person name="Na H."/>
            <person name="Ledsgaard L."/>
            <person name="Lin J."/>
            <person name="Lipzen A."/>
            <person name="Kuo A."/>
            <person name="Riley R."/>
            <person name="Mondo S."/>
            <person name="Labutti K."/>
            <person name="Haridas S."/>
            <person name="Pangalinan J."/>
            <person name="Salamov A.A."/>
            <person name="Simmons B.A."/>
            <person name="Magnuson J.K."/>
            <person name="Chen J."/>
            <person name="Drula E."/>
            <person name="Henrissat B."/>
            <person name="Wiebenga A."/>
            <person name="Lubbers R.J."/>
            <person name="Gomes A.C."/>
            <person name="Makela M.R."/>
            <person name="Stajich J."/>
            <person name="Grigoriev I.V."/>
            <person name="Mortensen U.H."/>
            <person name="De Vries R.P."/>
            <person name="Baker S.E."/>
            <person name="Andersen M.R."/>
        </authorList>
    </citation>
    <scope>NUCLEOTIDE SEQUENCE [LARGE SCALE GENOMIC DNA]</scope>
    <source>
        <strain evidence="4 5">CBS 123904</strain>
    </source>
</reference>
<evidence type="ECO:0000256" key="1">
    <source>
        <dbReference type="ARBA" id="ARBA00008072"/>
    </source>
</evidence>
<dbReference type="InterPro" id="IPR020843">
    <property type="entry name" value="ER"/>
</dbReference>
<keyword evidence="2" id="KW-0560">Oxidoreductase</keyword>
<comment type="similarity">
    <text evidence="1">Belongs to the zinc-containing alcohol dehydrogenase family.</text>
</comment>
<dbReference type="InterPro" id="IPR013149">
    <property type="entry name" value="ADH-like_C"/>
</dbReference>
<protein>
    <submittedName>
        <fullName evidence="4">Chaperonin 10-like protein</fullName>
    </submittedName>
</protein>
<name>A0ABR4KFX0_9EURO</name>
<dbReference type="Pfam" id="PF08240">
    <property type="entry name" value="ADH_N"/>
    <property type="match status" value="1"/>
</dbReference>
<proteinExistence type="inferred from homology"/>
<dbReference type="InterPro" id="IPR011032">
    <property type="entry name" value="GroES-like_sf"/>
</dbReference>
<dbReference type="PANTHER" id="PTHR45348:SF2">
    <property type="entry name" value="ZINC-TYPE ALCOHOL DEHYDROGENASE-LIKE PROTEIN C2E1P3.01"/>
    <property type="match status" value="1"/>
</dbReference>
<evidence type="ECO:0000259" key="3">
    <source>
        <dbReference type="SMART" id="SM00829"/>
    </source>
</evidence>
<organism evidence="4 5">
    <name type="scientific">Aspergillus pseudoustus</name>
    <dbReference type="NCBI Taxonomy" id="1810923"/>
    <lineage>
        <taxon>Eukaryota</taxon>
        <taxon>Fungi</taxon>
        <taxon>Dikarya</taxon>
        <taxon>Ascomycota</taxon>
        <taxon>Pezizomycotina</taxon>
        <taxon>Eurotiomycetes</taxon>
        <taxon>Eurotiomycetidae</taxon>
        <taxon>Eurotiales</taxon>
        <taxon>Aspergillaceae</taxon>
        <taxon>Aspergillus</taxon>
        <taxon>Aspergillus subgen. Nidulantes</taxon>
    </lineage>
</organism>
<dbReference type="SUPFAM" id="SSF51735">
    <property type="entry name" value="NAD(P)-binding Rossmann-fold domains"/>
    <property type="match status" value="1"/>
</dbReference>
<dbReference type="Proteomes" id="UP001610446">
    <property type="component" value="Unassembled WGS sequence"/>
</dbReference>
<keyword evidence="5" id="KW-1185">Reference proteome</keyword>
<feature type="domain" description="Enoyl reductase (ER)" evidence="3">
    <location>
        <begin position="20"/>
        <end position="319"/>
    </location>
</feature>
<accession>A0ABR4KFX0</accession>
<dbReference type="InterPro" id="IPR013154">
    <property type="entry name" value="ADH-like_N"/>
</dbReference>
<dbReference type="Gene3D" id="3.90.180.10">
    <property type="entry name" value="Medium-chain alcohol dehydrogenases, catalytic domain"/>
    <property type="match status" value="2"/>
</dbReference>
<comment type="caution">
    <text evidence="4">The sequence shown here is derived from an EMBL/GenBank/DDBJ whole genome shotgun (WGS) entry which is preliminary data.</text>
</comment>
<dbReference type="SUPFAM" id="SSF50129">
    <property type="entry name" value="GroES-like"/>
    <property type="match status" value="1"/>
</dbReference>
<dbReference type="Gene3D" id="3.40.50.720">
    <property type="entry name" value="NAD(P)-binding Rossmann-like Domain"/>
    <property type="match status" value="1"/>
</dbReference>
<dbReference type="InterPro" id="IPR036291">
    <property type="entry name" value="NAD(P)-bd_dom_sf"/>
</dbReference>
<dbReference type="InterPro" id="IPR047122">
    <property type="entry name" value="Trans-enoyl_RdTase-like"/>
</dbReference>
<dbReference type="CDD" id="cd08249">
    <property type="entry name" value="enoyl_reductase_like"/>
    <property type="match status" value="1"/>
</dbReference>
<dbReference type="EMBL" id="JBFXLU010000031">
    <property type="protein sequence ID" value="KAL2851163.1"/>
    <property type="molecule type" value="Genomic_DNA"/>
</dbReference>
<sequence length="337" mass="36314">MSLYIRKPRTPTLAKALIIEAIGKVYILEPYHPVPIPGPGEVPIRCVAVSLNPVDWLSKAYNFGITSLPWINGRDASGVIEAVGEDVADCRVGDVVFTLTDYTKSHAGSYQEFFIATASCVAKIPPRMSFESAAAVPVAAITAAIHGVHPEPLLAKIYGLSVIAIASPENFEYIKLAGADVVLDRNNPDEALHRIREITKGDLRLAFDAVGPRTARLCAKALRSGTQRPPLTLVALAGLPRNVEQDAAFDGISLPTVKVKLFHNEPEYGSSLLKELTAYLTDGRLKPPPISVLAGGFDAVNVGLLQLRNGQISGQKLVVRVNETNNDKLSRPDLGWL</sequence>
<evidence type="ECO:0000313" key="4">
    <source>
        <dbReference type="EMBL" id="KAL2851163.1"/>
    </source>
</evidence>
<dbReference type="Pfam" id="PF00107">
    <property type="entry name" value="ADH_zinc_N"/>
    <property type="match status" value="1"/>
</dbReference>
<evidence type="ECO:0000313" key="5">
    <source>
        <dbReference type="Proteomes" id="UP001610446"/>
    </source>
</evidence>